<evidence type="ECO:0000256" key="2">
    <source>
        <dbReference type="SAM" id="MobiDB-lite"/>
    </source>
</evidence>
<dbReference type="Pfam" id="PF00172">
    <property type="entry name" value="Zn_clus"/>
    <property type="match status" value="1"/>
</dbReference>
<feature type="compositionally biased region" description="Polar residues" evidence="2">
    <location>
        <begin position="99"/>
        <end position="118"/>
    </location>
</feature>
<evidence type="ECO:0000313" key="4">
    <source>
        <dbReference type="EMBL" id="KAF2843682.1"/>
    </source>
</evidence>
<feature type="domain" description="Zn(2)-C6 fungal-type" evidence="3">
    <location>
        <begin position="380"/>
        <end position="410"/>
    </location>
</feature>
<feature type="compositionally biased region" description="Low complexity" evidence="2">
    <location>
        <begin position="726"/>
        <end position="739"/>
    </location>
</feature>
<protein>
    <recommendedName>
        <fullName evidence="3">Zn(2)-C6 fungal-type domain-containing protein</fullName>
    </recommendedName>
</protein>
<feature type="compositionally biased region" description="Polar residues" evidence="2">
    <location>
        <begin position="576"/>
        <end position="599"/>
    </location>
</feature>
<dbReference type="PROSITE" id="PS50048">
    <property type="entry name" value="ZN2_CY6_FUNGAL_2"/>
    <property type="match status" value="1"/>
</dbReference>
<dbReference type="InterPro" id="IPR001138">
    <property type="entry name" value="Zn2Cys6_DnaBD"/>
</dbReference>
<accession>A0A9P4SKV0</accession>
<dbReference type="AlphaFoldDB" id="A0A9P4SKV0"/>
<feature type="region of interest" description="Disordered" evidence="2">
    <location>
        <begin position="493"/>
        <end position="655"/>
    </location>
</feature>
<dbReference type="GO" id="GO:0000981">
    <property type="term" value="F:DNA-binding transcription factor activity, RNA polymerase II-specific"/>
    <property type="evidence" value="ECO:0007669"/>
    <property type="project" value="InterPro"/>
</dbReference>
<keyword evidence="5" id="KW-1185">Reference proteome</keyword>
<evidence type="ECO:0000313" key="5">
    <source>
        <dbReference type="Proteomes" id="UP000799429"/>
    </source>
</evidence>
<evidence type="ECO:0000259" key="3">
    <source>
        <dbReference type="PROSITE" id="PS50048"/>
    </source>
</evidence>
<keyword evidence="1" id="KW-0539">Nucleus</keyword>
<feature type="compositionally biased region" description="Pro residues" evidence="2">
    <location>
        <begin position="528"/>
        <end position="537"/>
    </location>
</feature>
<organism evidence="4 5">
    <name type="scientific">Patellaria atrata CBS 101060</name>
    <dbReference type="NCBI Taxonomy" id="1346257"/>
    <lineage>
        <taxon>Eukaryota</taxon>
        <taxon>Fungi</taxon>
        <taxon>Dikarya</taxon>
        <taxon>Ascomycota</taxon>
        <taxon>Pezizomycotina</taxon>
        <taxon>Dothideomycetes</taxon>
        <taxon>Dothideomycetes incertae sedis</taxon>
        <taxon>Patellariales</taxon>
        <taxon>Patellariaceae</taxon>
        <taxon>Patellaria</taxon>
    </lineage>
</organism>
<feature type="compositionally biased region" description="Basic and acidic residues" evidence="2">
    <location>
        <begin position="493"/>
        <end position="502"/>
    </location>
</feature>
<feature type="region of interest" description="Disordered" evidence="2">
    <location>
        <begin position="672"/>
        <end position="760"/>
    </location>
</feature>
<feature type="region of interest" description="Disordered" evidence="2">
    <location>
        <begin position="342"/>
        <end position="367"/>
    </location>
</feature>
<proteinExistence type="predicted"/>
<dbReference type="SUPFAM" id="SSF57701">
    <property type="entry name" value="Zn2/Cys6 DNA-binding domain"/>
    <property type="match status" value="1"/>
</dbReference>
<feature type="region of interest" description="Disordered" evidence="2">
    <location>
        <begin position="96"/>
        <end position="133"/>
    </location>
</feature>
<reference evidence="4" key="1">
    <citation type="journal article" date="2020" name="Stud. Mycol.">
        <title>101 Dothideomycetes genomes: a test case for predicting lifestyles and emergence of pathogens.</title>
        <authorList>
            <person name="Haridas S."/>
            <person name="Albert R."/>
            <person name="Binder M."/>
            <person name="Bloem J."/>
            <person name="Labutti K."/>
            <person name="Salamov A."/>
            <person name="Andreopoulos B."/>
            <person name="Baker S."/>
            <person name="Barry K."/>
            <person name="Bills G."/>
            <person name="Bluhm B."/>
            <person name="Cannon C."/>
            <person name="Castanera R."/>
            <person name="Culley D."/>
            <person name="Daum C."/>
            <person name="Ezra D."/>
            <person name="Gonzalez J."/>
            <person name="Henrissat B."/>
            <person name="Kuo A."/>
            <person name="Liang C."/>
            <person name="Lipzen A."/>
            <person name="Lutzoni F."/>
            <person name="Magnuson J."/>
            <person name="Mondo S."/>
            <person name="Nolan M."/>
            <person name="Ohm R."/>
            <person name="Pangilinan J."/>
            <person name="Park H.-J."/>
            <person name="Ramirez L."/>
            <person name="Alfaro M."/>
            <person name="Sun H."/>
            <person name="Tritt A."/>
            <person name="Yoshinaga Y."/>
            <person name="Zwiers L.-H."/>
            <person name="Turgeon B."/>
            <person name="Goodwin S."/>
            <person name="Spatafora J."/>
            <person name="Crous P."/>
            <person name="Grigoriev I."/>
        </authorList>
    </citation>
    <scope>NUCLEOTIDE SEQUENCE</scope>
    <source>
        <strain evidence="4">CBS 101060</strain>
    </source>
</reference>
<feature type="compositionally biased region" description="Low complexity" evidence="2">
    <location>
        <begin position="518"/>
        <end position="527"/>
    </location>
</feature>
<feature type="compositionally biased region" description="Low complexity" evidence="2">
    <location>
        <begin position="549"/>
        <end position="575"/>
    </location>
</feature>
<dbReference type="Gene3D" id="4.10.240.10">
    <property type="entry name" value="Zn(2)-C6 fungal-type DNA-binding domain"/>
    <property type="match status" value="1"/>
</dbReference>
<dbReference type="GO" id="GO:0008270">
    <property type="term" value="F:zinc ion binding"/>
    <property type="evidence" value="ECO:0007669"/>
    <property type="project" value="InterPro"/>
</dbReference>
<dbReference type="CDD" id="cd00067">
    <property type="entry name" value="GAL4"/>
    <property type="match status" value="1"/>
</dbReference>
<evidence type="ECO:0000256" key="1">
    <source>
        <dbReference type="ARBA" id="ARBA00023242"/>
    </source>
</evidence>
<gene>
    <name evidence="4" type="ORF">M501DRAFT_1013021</name>
</gene>
<dbReference type="Proteomes" id="UP000799429">
    <property type="component" value="Unassembled WGS sequence"/>
</dbReference>
<feature type="compositionally biased region" description="Low complexity" evidence="2">
    <location>
        <begin position="600"/>
        <end position="618"/>
    </location>
</feature>
<feature type="compositionally biased region" description="Polar residues" evidence="2">
    <location>
        <begin position="351"/>
        <end position="364"/>
    </location>
</feature>
<name>A0A9P4SKV0_9PEZI</name>
<feature type="compositionally biased region" description="Basic and acidic residues" evidence="2">
    <location>
        <begin position="284"/>
        <end position="303"/>
    </location>
</feature>
<dbReference type="OrthoDB" id="3251668at2759"/>
<dbReference type="PROSITE" id="PS00463">
    <property type="entry name" value="ZN2_CY6_FUNGAL_1"/>
    <property type="match status" value="1"/>
</dbReference>
<comment type="caution">
    <text evidence="4">The sequence shown here is derived from an EMBL/GenBank/DDBJ whole genome shotgun (WGS) entry which is preliminary data.</text>
</comment>
<dbReference type="SMART" id="SM00066">
    <property type="entry name" value="GAL4"/>
    <property type="match status" value="1"/>
</dbReference>
<dbReference type="InterPro" id="IPR036864">
    <property type="entry name" value="Zn2-C6_fun-type_DNA-bd_sf"/>
</dbReference>
<dbReference type="EMBL" id="MU006089">
    <property type="protein sequence ID" value="KAF2843682.1"/>
    <property type="molecule type" value="Genomic_DNA"/>
</dbReference>
<sequence length="760" mass="84842">MDDYNIPITPITPQHAQNQNTRSSSTTDEPWTHGPVSLPRGRSAKDPQSQITRCKVASLEDFEAQLKAYLEDEEREAEHSSCELSFWPGTSFLVDLPRSDNNGPPSQWYQNGSSTSAQYAAGPQQRPTSSSTTVTPMSIMEAINNQQPQDEKEAMKKQRAIAKTVVNSIQKVDGYRYSFHNNWKSREDEAFRFSYYCNDSLLNKDRAANGKALTQGKRARKPVYDCRGVLAVKFSATKQSLEVTYRHVPVHRSYEARAPPPRKDSKRMKILELTDPEKAAAIEAQKAEARKQKDVDPEKEKRKEEKRKKREAEKERQSSTTIESDLRMQSLHSLLNLIRTDEEQPAPESNPAPTTTPDKQQPSLEGNGLLKVIGPKMNKSCDSCRIKRVRCDSARPKCKECVEKMRTCVYSVAKIQATVFHKTHPASQQNSAIDLTREHSAPAPATVAASVPVPTTAPITSPNGGLESQLREAVNEITQLKSRLLEAEQRVKQLEDTKKPPQEEEVTATPIPPPPPAKRTAAPQVNQPQPPPPPRSRPQPTQGNQNTHSRANSQISQASQASNARATAQAAVAQQHRNTSQQTTPSVQRSNSQNVTTMPQRSNSQQNNANQQWTTVQQSHANQPRGGQQQQQQHMATAPQMNTSNQQETSQDQNIQHQHPIYQLQQYLDSNNYNANSRSQGPQTQRTQSNTFQQYQTAPNPAQQHSAPNVQTAVHSQSYTVPPPQNSAASSNTNSYSWNPVYGNRMHQQPPPSWGSSGLR</sequence>
<feature type="region of interest" description="Disordered" evidence="2">
    <location>
        <begin position="284"/>
        <end position="328"/>
    </location>
</feature>
<feature type="region of interest" description="Disordered" evidence="2">
    <location>
        <begin position="1"/>
        <end position="52"/>
    </location>
</feature>
<feature type="compositionally biased region" description="Polar residues" evidence="2">
    <location>
        <begin position="639"/>
        <end position="655"/>
    </location>
</feature>
<feature type="compositionally biased region" description="Polar residues" evidence="2">
    <location>
        <begin position="672"/>
        <end position="720"/>
    </location>
</feature>
<feature type="compositionally biased region" description="Polar residues" evidence="2">
    <location>
        <begin position="11"/>
        <end position="29"/>
    </location>
</feature>